<feature type="domain" description="STAS" evidence="2">
    <location>
        <begin position="1"/>
        <end position="113"/>
    </location>
</feature>
<dbReference type="CDD" id="cd07043">
    <property type="entry name" value="STAS_anti-anti-sigma_factors"/>
    <property type="match status" value="1"/>
</dbReference>
<evidence type="ECO:0000256" key="1">
    <source>
        <dbReference type="SAM" id="MobiDB-lite"/>
    </source>
</evidence>
<organism evidence="3 4">
    <name type="scientific">Nisaea acidiphila</name>
    <dbReference type="NCBI Taxonomy" id="1862145"/>
    <lineage>
        <taxon>Bacteria</taxon>
        <taxon>Pseudomonadati</taxon>
        <taxon>Pseudomonadota</taxon>
        <taxon>Alphaproteobacteria</taxon>
        <taxon>Rhodospirillales</taxon>
        <taxon>Thalassobaculaceae</taxon>
        <taxon>Nisaea</taxon>
    </lineage>
</organism>
<dbReference type="Proteomes" id="UP001060336">
    <property type="component" value="Chromosome"/>
</dbReference>
<dbReference type="InterPro" id="IPR002645">
    <property type="entry name" value="STAS_dom"/>
</dbReference>
<dbReference type="SUPFAM" id="SSF52091">
    <property type="entry name" value="SpoIIaa-like"/>
    <property type="match status" value="1"/>
</dbReference>
<gene>
    <name evidence="3" type="ORF">NUH88_16285</name>
</gene>
<evidence type="ECO:0000313" key="3">
    <source>
        <dbReference type="EMBL" id="UUX48949.1"/>
    </source>
</evidence>
<dbReference type="InterPro" id="IPR036513">
    <property type="entry name" value="STAS_dom_sf"/>
</dbReference>
<evidence type="ECO:0000313" key="4">
    <source>
        <dbReference type="Proteomes" id="UP001060336"/>
    </source>
</evidence>
<accession>A0A9J7AU84</accession>
<dbReference type="Gene3D" id="3.30.750.24">
    <property type="entry name" value="STAS domain"/>
    <property type="match status" value="1"/>
</dbReference>
<evidence type="ECO:0000259" key="2">
    <source>
        <dbReference type="PROSITE" id="PS50801"/>
    </source>
</evidence>
<reference evidence="3" key="1">
    <citation type="submission" date="2022-08" db="EMBL/GenBank/DDBJ databases">
        <title>Nisaea acidiphila sp. nov., isolated from a marine algal debris and emended description of the genus Nisaea Urios et al. 2008.</title>
        <authorList>
            <person name="Kwon K."/>
        </authorList>
    </citation>
    <scope>NUCLEOTIDE SEQUENCE</scope>
    <source>
        <strain evidence="3">MEBiC11861</strain>
    </source>
</reference>
<proteinExistence type="predicted"/>
<dbReference type="EMBL" id="CP102480">
    <property type="protein sequence ID" value="UUX48949.1"/>
    <property type="molecule type" value="Genomic_DNA"/>
</dbReference>
<name>A0A9J7AU84_9PROT</name>
<feature type="region of interest" description="Disordered" evidence="1">
    <location>
        <begin position="111"/>
        <end position="133"/>
    </location>
</feature>
<dbReference type="AlphaFoldDB" id="A0A9J7AU84"/>
<dbReference type="RefSeq" id="WP_257767450.1">
    <property type="nucleotide sequence ID" value="NZ_CP102480.1"/>
</dbReference>
<protein>
    <submittedName>
        <fullName evidence="3">STAS domain-containing protein</fullName>
    </submittedName>
</protein>
<keyword evidence="4" id="KW-1185">Reference proteome</keyword>
<dbReference type="PROSITE" id="PS50801">
    <property type="entry name" value="STAS"/>
    <property type="match status" value="1"/>
</dbReference>
<dbReference type="KEGG" id="naci:NUH88_16285"/>
<sequence length="133" mass="14040">MEIQTSSIGETHVVTVSGAVDRAASGRFWDALISIARAGNVRMIVDITRVTVLSRPSMRSLITASKLLSCSRGELRVCGAQGLIGARLWSLGLNHLLNCDPTLKASLLALEGSPPEAPRPQSSAMPAEPATAY</sequence>
<dbReference type="Pfam" id="PF01740">
    <property type="entry name" value="STAS"/>
    <property type="match status" value="1"/>
</dbReference>